<dbReference type="GO" id="GO:0005524">
    <property type="term" value="F:ATP binding"/>
    <property type="evidence" value="ECO:0007669"/>
    <property type="project" value="UniProtKB-KW"/>
</dbReference>
<dbReference type="Proteomes" id="UP000243342">
    <property type="component" value="Unassembled WGS sequence"/>
</dbReference>
<keyword evidence="2" id="KW-0813">Transport</keyword>
<dbReference type="Gene3D" id="3.40.50.300">
    <property type="entry name" value="P-loop containing nucleotide triphosphate hydrolases"/>
    <property type="match status" value="1"/>
</dbReference>
<evidence type="ECO:0000256" key="3">
    <source>
        <dbReference type="ARBA" id="ARBA00022741"/>
    </source>
</evidence>
<evidence type="ECO:0000313" key="7">
    <source>
        <dbReference type="EMBL" id="OIV37650.1"/>
    </source>
</evidence>
<evidence type="ECO:0000313" key="8">
    <source>
        <dbReference type="Proteomes" id="UP000243342"/>
    </source>
</evidence>
<dbReference type="InterPro" id="IPR027417">
    <property type="entry name" value="P-loop_NTPase"/>
</dbReference>
<dbReference type="SMART" id="SM00382">
    <property type="entry name" value="AAA"/>
    <property type="match status" value="1"/>
</dbReference>
<evidence type="ECO:0000256" key="4">
    <source>
        <dbReference type="ARBA" id="ARBA00022840"/>
    </source>
</evidence>
<keyword evidence="5" id="KW-0046">Antibiotic resistance</keyword>
<evidence type="ECO:0000259" key="6">
    <source>
        <dbReference type="PROSITE" id="PS50893"/>
    </source>
</evidence>
<dbReference type="InterPro" id="IPR003439">
    <property type="entry name" value="ABC_transporter-like_ATP-bd"/>
</dbReference>
<dbReference type="PANTHER" id="PTHR42711:SF1">
    <property type="entry name" value="ABC-TRANSPORT PROTEIN, ATP-BINDING COMPONENT"/>
    <property type="match status" value="1"/>
</dbReference>
<dbReference type="PANTHER" id="PTHR42711">
    <property type="entry name" value="ABC TRANSPORTER ATP-BINDING PROTEIN"/>
    <property type="match status" value="1"/>
</dbReference>
<feature type="domain" description="ABC transporter" evidence="6">
    <location>
        <begin position="8"/>
        <end position="261"/>
    </location>
</feature>
<dbReference type="InterPro" id="IPR003593">
    <property type="entry name" value="AAA+_ATPase"/>
</dbReference>
<dbReference type="SUPFAM" id="SSF52540">
    <property type="entry name" value="P-loop containing nucleoside triphosphate hydrolases"/>
    <property type="match status" value="1"/>
</dbReference>
<evidence type="ECO:0000256" key="2">
    <source>
        <dbReference type="ARBA" id="ARBA00022448"/>
    </source>
</evidence>
<dbReference type="GO" id="GO:0016887">
    <property type="term" value="F:ATP hydrolysis activity"/>
    <property type="evidence" value="ECO:0007669"/>
    <property type="project" value="InterPro"/>
</dbReference>
<dbReference type="InterPro" id="IPR050763">
    <property type="entry name" value="ABC_transporter_ATP-binding"/>
</dbReference>
<name>A0A1J7CDB3_9ACTN</name>
<proteinExistence type="predicted"/>
<dbReference type="GO" id="GO:0046677">
    <property type="term" value="P:response to antibiotic"/>
    <property type="evidence" value="ECO:0007669"/>
    <property type="project" value="UniProtKB-KW"/>
</dbReference>
<sequence>MPTPKPIIQVEGLAKEFRRPKRIEGPFGGIRTLFTRQYVSKLAVDGIDFTVDEGELIGYLGPNGAGKSTTIKILTGILQPTQGSVEVAGVVPWKERERNARNIGVVFGQRTQLWWDLPLRDSLELIGKLYGVERDRHRANIERFTELLGLAAFIDTPVRQLSLGQRMRGDLAAAMLPEPRILYLDEPTIGLDVVAKERIRAFIATLNKDEGTTVILTTHDLDDVEKLCRRIVLIDGGKVLYDGSVEKLKARYAPRRRLVVQLAEGARWRGVAMPGVEEAPPEEDAEPGTVALLFDPETAASAEVIAAVLADHQVTDLSIVEPELEGVVHRIYAAREAVA</sequence>
<evidence type="ECO:0000256" key="1">
    <source>
        <dbReference type="ARBA" id="ARBA00004202"/>
    </source>
</evidence>
<dbReference type="AlphaFoldDB" id="A0A1J7CDB3"/>
<protein>
    <submittedName>
        <fullName evidence="7">Methionine ABC transporter ATP-binding protein</fullName>
    </submittedName>
</protein>
<gene>
    <name evidence="7" type="ORF">BIV57_09765</name>
</gene>
<evidence type="ECO:0000256" key="5">
    <source>
        <dbReference type="ARBA" id="ARBA00023251"/>
    </source>
</evidence>
<keyword evidence="3" id="KW-0547">Nucleotide-binding</keyword>
<dbReference type="Pfam" id="PF00005">
    <property type="entry name" value="ABC_tran"/>
    <property type="match status" value="1"/>
</dbReference>
<comment type="caution">
    <text evidence="7">The sequence shown here is derived from an EMBL/GenBank/DDBJ whole genome shotgun (WGS) entry which is preliminary data.</text>
</comment>
<dbReference type="EMBL" id="MLCF01000045">
    <property type="protein sequence ID" value="OIV37650.1"/>
    <property type="molecule type" value="Genomic_DNA"/>
</dbReference>
<reference evidence="7 8" key="1">
    <citation type="submission" date="2016-10" db="EMBL/GenBank/DDBJ databases">
        <title>Genome sequence of Streptomyces gilvigriseus MUSC 26.</title>
        <authorList>
            <person name="Lee L.-H."/>
            <person name="Ser H.-L."/>
        </authorList>
    </citation>
    <scope>NUCLEOTIDE SEQUENCE [LARGE SCALE GENOMIC DNA]</scope>
    <source>
        <strain evidence="7 8">MUSC 26</strain>
    </source>
</reference>
<accession>A0A1J7CDB3</accession>
<dbReference type="GO" id="GO:0005886">
    <property type="term" value="C:plasma membrane"/>
    <property type="evidence" value="ECO:0007669"/>
    <property type="project" value="UniProtKB-SubCell"/>
</dbReference>
<keyword evidence="4 7" id="KW-0067">ATP-binding</keyword>
<dbReference type="OrthoDB" id="9804819at2"/>
<comment type="subcellular location">
    <subcellularLocation>
        <location evidence="1">Cell membrane</location>
        <topology evidence="1">Peripheral membrane protein</topology>
    </subcellularLocation>
</comment>
<dbReference type="RefSeq" id="WP_071656356.1">
    <property type="nucleotide sequence ID" value="NZ_MLCF01000045.1"/>
</dbReference>
<dbReference type="STRING" id="1428644.BIV57_09765"/>
<dbReference type="PROSITE" id="PS50893">
    <property type="entry name" value="ABC_TRANSPORTER_2"/>
    <property type="match status" value="1"/>
</dbReference>
<keyword evidence="8" id="KW-1185">Reference proteome</keyword>
<organism evidence="7 8">
    <name type="scientific">Mangrovactinospora gilvigrisea</name>
    <dbReference type="NCBI Taxonomy" id="1428644"/>
    <lineage>
        <taxon>Bacteria</taxon>
        <taxon>Bacillati</taxon>
        <taxon>Actinomycetota</taxon>
        <taxon>Actinomycetes</taxon>
        <taxon>Kitasatosporales</taxon>
        <taxon>Streptomycetaceae</taxon>
        <taxon>Mangrovactinospora</taxon>
    </lineage>
</organism>